<reference evidence="1" key="1">
    <citation type="submission" date="2020-10" db="EMBL/GenBank/DDBJ databases">
        <title>Connecting structure to function with the recovery of over 1000 high-quality activated sludge metagenome-assembled genomes encoding full-length rRNA genes using long-read sequencing.</title>
        <authorList>
            <person name="Singleton C.M."/>
            <person name="Petriglieri F."/>
            <person name="Kristensen J.M."/>
            <person name="Kirkegaard R.H."/>
            <person name="Michaelsen T.Y."/>
            <person name="Andersen M.H."/>
            <person name="Karst S.M."/>
            <person name="Dueholm M.S."/>
            <person name="Nielsen P.H."/>
            <person name="Albertsen M."/>
        </authorList>
    </citation>
    <scope>NUCLEOTIDE SEQUENCE</scope>
    <source>
        <strain evidence="1">Hirt_18-Q3-R61-65_BATAC.395</strain>
    </source>
</reference>
<dbReference type="AlphaFoldDB" id="A0A9D7K0B8"/>
<dbReference type="Proteomes" id="UP000886689">
    <property type="component" value="Unassembled WGS sequence"/>
</dbReference>
<dbReference type="EMBL" id="JADJUC010000002">
    <property type="protein sequence ID" value="MBK8523014.1"/>
    <property type="molecule type" value="Genomic_DNA"/>
</dbReference>
<accession>A0A9D7K0B8</accession>
<sequence length="266" mass="28519">MTPALKSSTPRMSLDDLRQSALAAANRPTHAATGESCAAGTLVSPCGTLRITLAGESIATATFRASEDPIGNAFLELYCREIEQLPREEAAAHGASYVGFRLLAGRTLGDCPGIPGPATIHPALGMAEKALRALRPAWRTATDTPGMPPIERAEFLELPAAWLTQSADERLAALRAALAEAIGSGAMADDGLAIDRIENDIRARPVRVTLTYAKDADTAALPAAMRRIEALLRQKVAPWLEVYAEERLDHNKLRRTILIEPRPPTT</sequence>
<gene>
    <name evidence="1" type="ORF">IPL58_02160</name>
</gene>
<name>A0A9D7K0B8_9PROT</name>
<organism evidence="1 2">
    <name type="scientific">Candidatus Proximibacter danicus</name>
    <dbReference type="NCBI Taxonomy" id="2954365"/>
    <lineage>
        <taxon>Bacteria</taxon>
        <taxon>Pseudomonadati</taxon>
        <taxon>Pseudomonadota</taxon>
        <taxon>Betaproteobacteria</taxon>
        <taxon>Candidatus Proximibacter</taxon>
    </lineage>
</organism>
<proteinExistence type="predicted"/>
<protein>
    <submittedName>
        <fullName evidence="1">Uncharacterized protein</fullName>
    </submittedName>
</protein>
<evidence type="ECO:0000313" key="2">
    <source>
        <dbReference type="Proteomes" id="UP000886689"/>
    </source>
</evidence>
<evidence type="ECO:0000313" key="1">
    <source>
        <dbReference type="EMBL" id="MBK8523014.1"/>
    </source>
</evidence>
<comment type="caution">
    <text evidence="1">The sequence shown here is derived from an EMBL/GenBank/DDBJ whole genome shotgun (WGS) entry which is preliminary data.</text>
</comment>